<keyword evidence="4" id="KW-0862">Zinc</keyword>
<dbReference type="GO" id="GO:0006355">
    <property type="term" value="P:regulation of DNA-templated transcription"/>
    <property type="evidence" value="ECO:0007669"/>
    <property type="project" value="InterPro"/>
</dbReference>
<keyword evidence="3" id="KW-0804">Transcription</keyword>
<feature type="compositionally biased region" description="Low complexity" evidence="5">
    <location>
        <begin position="23"/>
        <end position="43"/>
    </location>
</feature>
<feature type="compositionally biased region" description="Acidic residues" evidence="5">
    <location>
        <begin position="9"/>
        <end position="20"/>
    </location>
</feature>
<dbReference type="EMBL" id="JAUESC010000004">
    <property type="protein sequence ID" value="KAK0595292.1"/>
    <property type="molecule type" value="Genomic_DNA"/>
</dbReference>
<feature type="region of interest" description="Disordered" evidence="5">
    <location>
        <begin position="151"/>
        <end position="187"/>
    </location>
</feature>
<keyword evidence="4" id="KW-0479">Metal-binding</keyword>
<dbReference type="SMART" id="SM00401">
    <property type="entry name" value="ZnF_GATA"/>
    <property type="match status" value="1"/>
</dbReference>
<evidence type="ECO:0000256" key="5">
    <source>
        <dbReference type="SAM" id="MobiDB-lite"/>
    </source>
</evidence>
<keyword evidence="4" id="KW-0863">Zinc-finger</keyword>
<dbReference type="InterPro" id="IPR013088">
    <property type="entry name" value="Znf_NHR/GATA"/>
</dbReference>
<dbReference type="Proteomes" id="UP001168877">
    <property type="component" value="Unassembled WGS sequence"/>
</dbReference>
<keyword evidence="2" id="KW-0238">DNA-binding</keyword>
<keyword evidence="8" id="KW-1185">Reference proteome</keyword>
<dbReference type="SUPFAM" id="SSF57716">
    <property type="entry name" value="Glucocorticoid receptor-like (DNA-binding domain)"/>
    <property type="match status" value="1"/>
</dbReference>
<dbReference type="CDD" id="cd00202">
    <property type="entry name" value="ZnF_GATA"/>
    <property type="match status" value="1"/>
</dbReference>
<reference evidence="7" key="2">
    <citation type="submission" date="2023-06" db="EMBL/GenBank/DDBJ databases">
        <authorList>
            <person name="Swenson N.G."/>
            <person name="Wegrzyn J.L."/>
            <person name="Mcevoy S.L."/>
        </authorList>
    </citation>
    <scope>NUCLEOTIDE SEQUENCE</scope>
    <source>
        <strain evidence="7">NS2018</strain>
        <tissue evidence="7">Leaf</tissue>
    </source>
</reference>
<name>A0AA39SRK3_ACESA</name>
<dbReference type="AlphaFoldDB" id="A0AA39SRK3"/>
<evidence type="ECO:0000313" key="7">
    <source>
        <dbReference type="EMBL" id="KAK0595292.1"/>
    </source>
</evidence>
<feature type="domain" description="GATA-type" evidence="6">
    <location>
        <begin position="116"/>
        <end position="162"/>
    </location>
</feature>
<evidence type="ECO:0000313" key="8">
    <source>
        <dbReference type="Proteomes" id="UP001168877"/>
    </source>
</evidence>
<dbReference type="PANTHER" id="PTHR46125:SF27">
    <property type="entry name" value="GATA TRANSCRIPTION FACTOR 28"/>
    <property type="match status" value="1"/>
</dbReference>
<evidence type="ECO:0000259" key="6">
    <source>
        <dbReference type="PROSITE" id="PS50114"/>
    </source>
</evidence>
<evidence type="ECO:0000256" key="4">
    <source>
        <dbReference type="PROSITE-ProRule" id="PRU00094"/>
    </source>
</evidence>
<evidence type="ECO:0000256" key="1">
    <source>
        <dbReference type="ARBA" id="ARBA00023015"/>
    </source>
</evidence>
<accession>A0AA39SRK3</accession>
<dbReference type="PANTHER" id="PTHR46125">
    <property type="entry name" value="GATA TRANSCRIPTION FACTOR 28"/>
    <property type="match status" value="1"/>
</dbReference>
<organism evidence="7 8">
    <name type="scientific">Acer saccharum</name>
    <name type="common">Sugar maple</name>
    <dbReference type="NCBI Taxonomy" id="4024"/>
    <lineage>
        <taxon>Eukaryota</taxon>
        <taxon>Viridiplantae</taxon>
        <taxon>Streptophyta</taxon>
        <taxon>Embryophyta</taxon>
        <taxon>Tracheophyta</taxon>
        <taxon>Spermatophyta</taxon>
        <taxon>Magnoliopsida</taxon>
        <taxon>eudicotyledons</taxon>
        <taxon>Gunneridae</taxon>
        <taxon>Pentapetalae</taxon>
        <taxon>rosids</taxon>
        <taxon>malvids</taxon>
        <taxon>Sapindales</taxon>
        <taxon>Sapindaceae</taxon>
        <taxon>Hippocastanoideae</taxon>
        <taxon>Acereae</taxon>
        <taxon>Acer</taxon>
    </lineage>
</organism>
<evidence type="ECO:0000256" key="3">
    <source>
        <dbReference type="ARBA" id="ARBA00023163"/>
    </source>
</evidence>
<dbReference type="InterPro" id="IPR045280">
    <property type="entry name" value="TIFY-like"/>
</dbReference>
<dbReference type="Gene3D" id="3.30.50.10">
    <property type="entry name" value="Erythroid Transcription Factor GATA-1, subunit A"/>
    <property type="match status" value="1"/>
</dbReference>
<gene>
    <name evidence="7" type="ORF">LWI29_005340</name>
</gene>
<feature type="region of interest" description="Disordered" evidence="5">
    <location>
        <begin position="1"/>
        <end position="43"/>
    </location>
</feature>
<dbReference type="Pfam" id="PF00320">
    <property type="entry name" value="GATA"/>
    <property type="match status" value="1"/>
</dbReference>
<dbReference type="GO" id="GO:0043565">
    <property type="term" value="F:sequence-specific DNA binding"/>
    <property type="evidence" value="ECO:0007669"/>
    <property type="project" value="InterPro"/>
</dbReference>
<dbReference type="PROSITE" id="PS50114">
    <property type="entry name" value="GATA_ZN_FINGER_2"/>
    <property type="match status" value="1"/>
</dbReference>
<reference evidence="7" key="1">
    <citation type="journal article" date="2022" name="Plant J.">
        <title>Strategies of tolerance reflected in two North American maple genomes.</title>
        <authorList>
            <person name="McEvoy S.L."/>
            <person name="Sezen U.U."/>
            <person name="Trouern-Trend A."/>
            <person name="McMahon S.M."/>
            <person name="Schaberg P.G."/>
            <person name="Yang J."/>
            <person name="Wegrzyn J.L."/>
            <person name="Swenson N.G."/>
        </authorList>
    </citation>
    <scope>NUCLEOTIDE SEQUENCE</scope>
    <source>
        <strain evidence="7">NS2018</strain>
    </source>
</reference>
<evidence type="ECO:0000256" key="2">
    <source>
        <dbReference type="ARBA" id="ARBA00023125"/>
    </source>
</evidence>
<protein>
    <recommendedName>
        <fullName evidence="6">GATA-type domain-containing protein</fullName>
    </recommendedName>
</protein>
<comment type="caution">
    <text evidence="7">The sequence shown here is derived from an EMBL/GenBank/DDBJ whole genome shotgun (WGS) entry which is preliminary data.</text>
</comment>
<dbReference type="GO" id="GO:0008270">
    <property type="term" value="F:zinc ion binding"/>
    <property type="evidence" value="ECO:0007669"/>
    <property type="project" value="UniProtKB-KW"/>
</dbReference>
<proteinExistence type="predicted"/>
<dbReference type="InterPro" id="IPR000679">
    <property type="entry name" value="Znf_GATA"/>
</dbReference>
<feature type="compositionally biased region" description="Polar residues" evidence="5">
    <location>
        <begin position="151"/>
        <end position="170"/>
    </location>
</feature>
<sequence>MGCKSPLHDEDEEGKEEADFVDSTPSSTIPPSSTTHPLPTPSPHITTNFPLFLSSTTKHNYNPLNTTLMENVAAVRVCTSSGSKNDISPRLCVTCVNEKDLCFDIVCRHYGISEKSTPMMRRGPEGPRTLCNACGLMWANKGTLRDLSKATSQVGNGSSLTRNEEQQNGNFKADQNVGIAGNINGST</sequence>
<keyword evidence="1" id="KW-0805">Transcription regulation</keyword>